<comment type="caution">
    <text evidence="8">The sequence shown here is derived from an EMBL/GenBank/DDBJ whole genome shotgun (WGS) entry which is preliminary data.</text>
</comment>
<evidence type="ECO:0000256" key="2">
    <source>
        <dbReference type="ARBA" id="ARBA00022448"/>
    </source>
</evidence>
<feature type="transmembrane region" description="Helical" evidence="6">
    <location>
        <begin position="47"/>
        <end position="69"/>
    </location>
</feature>
<dbReference type="GO" id="GO:0005385">
    <property type="term" value="F:zinc ion transmembrane transporter activity"/>
    <property type="evidence" value="ECO:0007669"/>
    <property type="project" value="InterPro"/>
</dbReference>
<dbReference type="InterPro" id="IPR058533">
    <property type="entry name" value="Cation_efflux_TM"/>
</dbReference>
<dbReference type="PANTHER" id="PTHR45755">
    <property type="match status" value="1"/>
</dbReference>
<keyword evidence="4 6" id="KW-1133">Transmembrane helix</keyword>
<accession>A0AAV8ABR6</accession>
<evidence type="ECO:0000256" key="6">
    <source>
        <dbReference type="SAM" id="Phobius"/>
    </source>
</evidence>
<dbReference type="PANTHER" id="PTHR45755:SF3">
    <property type="entry name" value="METAL TOLERANCE PROTEIN C2"/>
    <property type="match status" value="1"/>
</dbReference>
<name>A0AAV8ABR6_9EUKA</name>
<dbReference type="GO" id="GO:0006882">
    <property type="term" value="P:intracellular zinc ion homeostasis"/>
    <property type="evidence" value="ECO:0007669"/>
    <property type="project" value="InterPro"/>
</dbReference>
<evidence type="ECO:0000313" key="8">
    <source>
        <dbReference type="EMBL" id="KAJ3449943.1"/>
    </source>
</evidence>
<keyword evidence="5 6" id="KW-0472">Membrane</keyword>
<sequence length="325" mass="37012">MRKMLKILTLNSQNDKQLRSIVLSFYLLLLVSLQNLVYGFLHKDSHILLDLCFLVFHLIVLVSSAYFHYSSNQGSSTEFSFGLGRLIVISGFINGVASLFKAFHISTTGIQSFHPLISATPKPFLISTRLGVDIFLLFYLRGYAKLGPIFNENKYVNLHGIFLVFFGDFLLVSASILVYFLSKTGIKFIQPFCYLCSGICLGAYSLPLIKRTSLILLQTTPAPIAEKIKSCLSQVLNVEGVVEYNTERFWSINDGVYIGSLRVIIRNESHEEQILNEVKQIFQPIISHLTVEIEKQKIEQQQIYTQLNNYLLNQQNSLYNEKKTD</sequence>
<dbReference type="InterPro" id="IPR045316">
    <property type="entry name" value="Msc2-like"/>
</dbReference>
<evidence type="ECO:0000256" key="3">
    <source>
        <dbReference type="ARBA" id="ARBA00022692"/>
    </source>
</evidence>
<reference evidence="8" key="1">
    <citation type="submission" date="2022-08" db="EMBL/GenBank/DDBJ databases">
        <title>Novel sulphate-reducing endosymbionts in the free-living metamonad Anaeramoeba.</title>
        <authorList>
            <person name="Jerlstrom-Hultqvist J."/>
            <person name="Cepicka I."/>
            <person name="Gallot-Lavallee L."/>
            <person name="Salas-Leiva D."/>
            <person name="Curtis B.A."/>
            <person name="Zahonova K."/>
            <person name="Pipaliya S."/>
            <person name="Dacks J."/>
            <person name="Roger A.J."/>
        </authorList>
    </citation>
    <scope>NUCLEOTIDE SEQUENCE</scope>
    <source>
        <strain evidence="8">Busselton2</strain>
    </source>
</reference>
<dbReference type="Pfam" id="PF01545">
    <property type="entry name" value="Cation_efflux"/>
    <property type="match status" value="1"/>
</dbReference>
<feature type="transmembrane region" description="Helical" evidence="6">
    <location>
        <begin position="21"/>
        <end position="41"/>
    </location>
</feature>
<dbReference type="Proteomes" id="UP001146793">
    <property type="component" value="Unassembled WGS sequence"/>
</dbReference>
<dbReference type="GO" id="GO:0005794">
    <property type="term" value="C:Golgi apparatus"/>
    <property type="evidence" value="ECO:0007669"/>
    <property type="project" value="TreeGrafter"/>
</dbReference>
<feature type="transmembrane region" description="Helical" evidence="6">
    <location>
        <begin position="123"/>
        <end position="140"/>
    </location>
</feature>
<dbReference type="InterPro" id="IPR027469">
    <property type="entry name" value="Cation_efflux_TMD_sf"/>
</dbReference>
<evidence type="ECO:0000259" key="7">
    <source>
        <dbReference type="Pfam" id="PF01545"/>
    </source>
</evidence>
<keyword evidence="2" id="KW-0813">Transport</keyword>
<evidence type="ECO:0000256" key="1">
    <source>
        <dbReference type="ARBA" id="ARBA00004141"/>
    </source>
</evidence>
<dbReference type="Gene3D" id="1.20.1510.10">
    <property type="entry name" value="Cation efflux protein transmembrane domain"/>
    <property type="match status" value="1"/>
</dbReference>
<protein>
    <recommendedName>
        <fullName evidence="7">Cation efflux protein transmembrane domain-containing protein</fullName>
    </recommendedName>
</protein>
<gene>
    <name evidence="8" type="ORF">M0812_06103</name>
</gene>
<dbReference type="EMBL" id="JANTQA010000012">
    <property type="protein sequence ID" value="KAJ3449943.1"/>
    <property type="molecule type" value="Genomic_DNA"/>
</dbReference>
<feature type="domain" description="Cation efflux protein transmembrane" evidence="7">
    <location>
        <begin position="22"/>
        <end position="217"/>
    </location>
</feature>
<organism evidence="8 9">
    <name type="scientific">Anaeramoeba flamelloides</name>
    <dbReference type="NCBI Taxonomy" id="1746091"/>
    <lineage>
        <taxon>Eukaryota</taxon>
        <taxon>Metamonada</taxon>
        <taxon>Anaeramoebidae</taxon>
        <taxon>Anaeramoeba</taxon>
    </lineage>
</organism>
<keyword evidence="3 6" id="KW-0812">Transmembrane</keyword>
<proteinExistence type="predicted"/>
<evidence type="ECO:0000256" key="4">
    <source>
        <dbReference type="ARBA" id="ARBA00022989"/>
    </source>
</evidence>
<comment type="subcellular location">
    <subcellularLocation>
        <location evidence="1">Membrane</location>
        <topology evidence="1">Multi-pass membrane protein</topology>
    </subcellularLocation>
</comment>
<feature type="transmembrane region" description="Helical" evidence="6">
    <location>
        <begin position="81"/>
        <end position="103"/>
    </location>
</feature>
<dbReference type="GO" id="GO:0016020">
    <property type="term" value="C:membrane"/>
    <property type="evidence" value="ECO:0007669"/>
    <property type="project" value="UniProtKB-SubCell"/>
</dbReference>
<dbReference type="AlphaFoldDB" id="A0AAV8ABR6"/>
<feature type="transmembrane region" description="Helical" evidence="6">
    <location>
        <begin position="161"/>
        <end position="182"/>
    </location>
</feature>
<dbReference type="SUPFAM" id="SSF161111">
    <property type="entry name" value="Cation efflux protein transmembrane domain-like"/>
    <property type="match status" value="1"/>
</dbReference>
<evidence type="ECO:0000313" key="9">
    <source>
        <dbReference type="Proteomes" id="UP001146793"/>
    </source>
</evidence>
<evidence type="ECO:0000256" key="5">
    <source>
        <dbReference type="ARBA" id="ARBA00023136"/>
    </source>
</evidence>